<comment type="pathway">
    <text evidence="5">Carbohydrate biosynthesis; dTDP-L-rhamnose biosynthesis.</text>
</comment>
<dbReference type="CDD" id="cd00438">
    <property type="entry name" value="cupin_RmlC"/>
    <property type="match status" value="1"/>
</dbReference>
<dbReference type="InterPro" id="IPR014710">
    <property type="entry name" value="RmlC-like_jellyroll"/>
</dbReference>
<dbReference type="Pfam" id="PF00908">
    <property type="entry name" value="dTDP_sugar_isom"/>
    <property type="match status" value="1"/>
</dbReference>
<evidence type="ECO:0000313" key="6">
    <source>
        <dbReference type="EMBL" id="GAA4091174.1"/>
    </source>
</evidence>
<comment type="subunit">
    <text evidence="5">Homodimer.</text>
</comment>
<dbReference type="EC" id="5.1.3.13" evidence="3 5"/>
<keyword evidence="5" id="KW-0413">Isomerase</keyword>
<accession>A0ABP7WKV1</accession>
<evidence type="ECO:0000313" key="7">
    <source>
        <dbReference type="Proteomes" id="UP001500392"/>
    </source>
</evidence>
<comment type="caution">
    <text evidence="6">The sequence shown here is derived from an EMBL/GenBank/DDBJ whole genome shotgun (WGS) entry which is preliminary data.</text>
</comment>
<comment type="similarity">
    <text evidence="5">Belongs to the dTDP-4-dehydrorhamnose 3,5-epimerase family.</text>
</comment>
<evidence type="ECO:0000256" key="4">
    <source>
        <dbReference type="ARBA" id="ARBA00019595"/>
    </source>
</evidence>
<dbReference type="PANTHER" id="PTHR21047">
    <property type="entry name" value="DTDP-6-DEOXY-D-GLUCOSE-3,5 EPIMERASE"/>
    <property type="match status" value="1"/>
</dbReference>
<dbReference type="PANTHER" id="PTHR21047:SF2">
    <property type="entry name" value="THYMIDINE DIPHOSPHO-4-KETO-RHAMNOSE 3,5-EPIMERASE"/>
    <property type="match status" value="1"/>
</dbReference>
<evidence type="ECO:0000256" key="3">
    <source>
        <dbReference type="ARBA" id="ARBA00012098"/>
    </source>
</evidence>
<comment type="catalytic activity">
    <reaction evidence="1 5">
        <text>dTDP-4-dehydro-6-deoxy-alpha-D-glucose = dTDP-4-dehydro-beta-L-rhamnose</text>
        <dbReference type="Rhea" id="RHEA:16969"/>
        <dbReference type="ChEBI" id="CHEBI:57649"/>
        <dbReference type="ChEBI" id="CHEBI:62830"/>
        <dbReference type="EC" id="5.1.3.13"/>
    </reaction>
</comment>
<dbReference type="NCBIfam" id="TIGR01221">
    <property type="entry name" value="rmlC"/>
    <property type="match status" value="1"/>
</dbReference>
<dbReference type="SUPFAM" id="SSF51182">
    <property type="entry name" value="RmlC-like cupins"/>
    <property type="match status" value="1"/>
</dbReference>
<reference evidence="7" key="1">
    <citation type="journal article" date="2019" name="Int. J. Syst. Evol. Microbiol.">
        <title>The Global Catalogue of Microorganisms (GCM) 10K type strain sequencing project: providing services to taxonomists for standard genome sequencing and annotation.</title>
        <authorList>
            <consortium name="The Broad Institute Genomics Platform"/>
            <consortium name="The Broad Institute Genome Sequencing Center for Infectious Disease"/>
            <person name="Wu L."/>
            <person name="Ma J."/>
        </authorList>
    </citation>
    <scope>NUCLEOTIDE SEQUENCE [LARGE SCALE GENOMIC DNA]</scope>
    <source>
        <strain evidence="7">JCM 17304</strain>
    </source>
</reference>
<dbReference type="InterPro" id="IPR011051">
    <property type="entry name" value="RmlC_Cupin_sf"/>
</dbReference>
<evidence type="ECO:0000256" key="2">
    <source>
        <dbReference type="ARBA" id="ARBA00001997"/>
    </source>
</evidence>
<evidence type="ECO:0000256" key="5">
    <source>
        <dbReference type="RuleBase" id="RU364069"/>
    </source>
</evidence>
<comment type="function">
    <text evidence="2 5">Catalyzes the epimerization of the C3' and C5'positions of dTDP-6-deoxy-D-xylo-4-hexulose, forming dTDP-6-deoxy-L-lyxo-4-hexulose.</text>
</comment>
<name>A0ABP7WKV1_9GAMM</name>
<sequence>MKTAIFYEQLYVSKIETTMNVIQTKLKDCVIIEPKVFGDHRGFFLETFQADRYRDMAGINLPFVQDNHSRSAKGVLRGLHFQKTRPQGKLVRVVSGEVYDVAVDIRPDSPSFGLWDGVILSEENKRQFWVPPGFAHGFVVLSDTADFEYKCTDYYDPTDEGSLIWNDPAMAITWPLDNPRLSDKDSKAPTFAELFQR</sequence>
<evidence type="ECO:0000256" key="1">
    <source>
        <dbReference type="ARBA" id="ARBA00001298"/>
    </source>
</evidence>
<dbReference type="Gene3D" id="2.60.120.10">
    <property type="entry name" value="Jelly Rolls"/>
    <property type="match status" value="1"/>
</dbReference>
<proteinExistence type="inferred from homology"/>
<dbReference type="EMBL" id="BAABDM010000002">
    <property type="protein sequence ID" value="GAA4091174.1"/>
    <property type="molecule type" value="Genomic_DNA"/>
</dbReference>
<gene>
    <name evidence="6" type="primary">rfbC_1</name>
    <name evidence="6" type="ORF">GCM10022414_13010</name>
</gene>
<dbReference type="Proteomes" id="UP001500392">
    <property type="component" value="Unassembled WGS sequence"/>
</dbReference>
<protein>
    <recommendedName>
        <fullName evidence="4 5">dTDP-4-dehydrorhamnose 3,5-epimerase</fullName>
        <ecNumber evidence="3 5">5.1.3.13</ecNumber>
    </recommendedName>
    <alternativeName>
        <fullName evidence="5">Thymidine diphospho-4-keto-rhamnose 3,5-epimerase</fullName>
    </alternativeName>
</protein>
<keyword evidence="7" id="KW-1185">Reference proteome</keyword>
<organism evidence="6 7">
    <name type="scientific">Zhongshania borealis</name>
    <dbReference type="NCBI Taxonomy" id="889488"/>
    <lineage>
        <taxon>Bacteria</taxon>
        <taxon>Pseudomonadati</taxon>
        <taxon>Pseudomonadota</taxon>
        <taxon>Gammaproteobacteria</taxon>
        <taxon>Cellvibrionales</taxon>
        <taxon>Spongiibacteraceae</taxon>
        <taxon>Zhongshania</taxon>
    </lineage>
</organism>
<dbReference type="InterPro" id="IPR000888">
    <property type="entry name" value="RmlC-like"/>
</dbReference>